<proteinExistence type="predicted"/>
<comment type="caution">
    <text evidence="1">The sequence shown here is derived from an EMBL/GenBank/DDBJ whole genome shotgun (WGS) entry which is preliminary data.</text>
</comment>
<evidence type="ECO:0000313" key="1">
    <source>
        <dbReference type="EMBL" id="KAG9227625.1"/>
    </source>
</evidence>
<accession>A0ACB7JCW5</accession>
<dbReference type="EMBL" id="WQMT02000001">
    <property type="protein sequence ID" value="KAG9227625.1"/>
    <property type="molecule type" value="Genomic_DNA"/>
</dbReference>
<protein>
    <submittedName>
        <fullName evidence="1">Uncharacterized protein</fullName>
    </submittedName>
</protein>
<keyword evidence="2" id="KW-1185">Reference proteome</keyword>
<name>A0ACB7JCW5_PLECO</name>
<reference evidence="1 2" key="1">
    <citation type="journal article" date="2021" name="Appl. Environ. Microbiol.">
        <title>Genetic linkage and physical mapping for an oyster mushroom Pleurotus cornucopiae and QTL analysis for the trait cap color.</title>
        <authorList>
            <person name="Zhang Y."/>
            <person name="Gao W."/>
            <person name="Sonnenberg A."/>
            <person name="Chen Q."/>
            <person name="Zhang J."/>
            <person name="Huang C."/>
        </authorList>
    </citation>
    <scope>NUCLEOTIDE SEQUENCE [LARGE SCALE GENOMIC DNA]</scope>
    <source>
        <strain evidence="1">CCMSSC00406</strain>
    </source>
</reference>
<gene>
    <name evidence="1" type="ORF">CCMSSC00406_0000729</name>
</gene>
<organism evidence="1 2">
    <name type="scientific">Pleurotus cornucopiae</name>
    <name type="common">Cornucopia mushroom</name>
    <dbReference type="NCBI Taxonomy" id="5321"/>
    <lineage>
        <taxon>Eukaryota</taxon>
        <taxon>Fungi</taxon>
        <taxon>Dikarya</taxon>
        <taxon>Basidiomycota</taxon>
        <taxon>Agaricomycotina</taxon>
        <taxon>Agaricomycetes</taxon>
        <taxon>Agaricomycetidae</taxon>
        <taxon>Agaricales</taxon>
        <taxon>Pleurotineae</taxon>
        <taxon>Pleurotaceae</taxon>
        <taxon>Pleurotus</taxon>
    </lineage>
</organism>
<evidence type="ECO:0000313" key="2">
    <source>
        <dbReference type="Proteomes" id="UP000824881"/>
    </source>
</evidence>
<dbReference type="Proteomes" id="UP000824881">
    <property type="component" value="Unassembled WGS sequence"/>
</dbReference>
<sequence>MDSPSSLVSPSKEPQDIRDKYRSLKRRFMELEVSGRVILVSNSLLRVDSPVELQRNVRMREERNILLERIAEIESQPGFVVPPDVSSSATPPHLPTIPPSPLSEPLDGQNGTDGQRTSASLEPTSSDNINQGRHSRRKPISEAASPHTRRTTRSSSSQNRSAGSAPNASDPSPRPTGRVEAGVSGNEAAQERGDIVLRQRDDRIDGDSLANGASEAALQSTDGVGAVAGATQSEGKGIAGKRNEDAEQSKPTPSAIDTNTVPARSLYVPNIPPPPGQALAALISATTSHMQIDPTLMENHGVKNTVDVTSRESLTEEYANQVSSEPPANLPSHSAGLIPSIKTSSNQQEATTSNQTASTSPATSSPSSATPSSSINPYAFLYGTMSPLSAVPTTPSSATPLTPSFPYPNLYYPYPIAMPPGMFVPPPGFVPPAPPQEPQQRPPPDPPRATKPKRLKAHTVTTKSFSIPTVPRDKSGKPMLPLNVGIMTVISLGEVCMREHFHTERYIFPVGYEVTRRYLSTIDPAHEVVYHCTILDGGDGPKFQIVPSDTLDRPVIAGTATGAWSSIVKQANAIRNRQHSNSVSGPDFFGLGQNTIKHLIQELPNANRLRDYVWQNFVEGGPLGGRHAAVIPALPEDYDAAHPIGPYYPSVYEKMKRQKQADGAGAADAPRSYYPPHLTGQASSSSENGGSDSGAPSPPPTASSSSRGKRKVSAKSPNLQNEANVDSDTRQIQNIQNMSYITDPALQGSTAVPAPFAAIMNAYSAAGGPSNGNIG</sequence>